<dbReference type="WBParaSite" id="Pan_g11071.t1">
    <property type="protein sequence ID" value="Pan_g11071.t1"/>
    <property type="gene ID" value="Pan_g11071"/>
</dbReference>
<protein>
    <submittedName>
        <fullName evidence="2">CMP/dCMP-type deaminase domain-containing protein</fullName>
    </submittedName>
</protein>
<reference evidence="2" key="2">
    <citation type="submission" date="2020-10" db="UniProtKB">
        <authorList>
            <consortium name="WormBaseParasite"/>
        </authorList>
    </citation>
    <scope>IDENTIFICATION</scope>
</reference>
<name>A0A7E4ZQB6_PANRE</name>
<keyword evidence="1" id="KW-1185">Reference proteome</keyword>
<reference evidence="1" key="1">
    <citation type="journal article" date="2013" name="Genetics">
        <title>The draft genome and transcriptome of Panagrellus redivivus are shaped by the harsh demands of a free-living lifestyle.</title>
        <authorList>
            <person name="Srinivasan J."/>
            <person name="Dillman A.R."/>
            <person name="Macchietto M.G."/>
            <person name="Heikkinen L."/>
            <person name="Lakso M."/>
            <person name="Fracchia K.M."/>
            <person name="Antoshechkin I."/>
            <person name="Mortazavi A."/>
            <person name="Wong G."/>
            <person name="Sternberg P.W."/>
        </authorList>
    </citation>
    <scope>NUCLEOTIDE SEQUENCE [LARGE SCALE GENOMIC DNA]</scope>
    <source>
        <strain evidence="1">MT8872</strain>
    </source>
</reference>
<proteinExistence type="predicted"/>
<accession>A0A7E4ZQB6</accession>
<evidence type="ECO:0000313" key="2">
    <source>
        <dbReference type="WBParaSite" id="Pan_g11071.t1"/>
    </source>
</evidence>
<organism evidence="1 2">
    <name type="scientific">Panagrellus redivivus</name>
    <name type="common">Microworm</name>
    <dbReference type="NCBI Taxonomy" id="6233"/>
    <lineage>
        <taxon>Eukaryota</taxon>
        <taxon>Metazoa</taxon>
        <taxon>Ecdysozoa</taxon>
        <taxon>Nematoda</taxon>
        <taxon>Chromadorea</taxon>
        <taxon>Rhabditida</taxon>
        <taxon>Tylenchina</taxon>
        <taxon>Panagrolaimomorpha</taxon>
        <taxon>Panagrolaimoidea</taxon>
        <taxon>Panagrolaimidae</taxon>
        <taxon>Panagrellus</taxon>
    </lineage>
</organism>
<dbReference type="AlphaFoldDB" id="A0A7E4ZQB6"/>
<sequence>MGSSNSTANTRNTSFDITEYMDITVLARCGKLNCGDIIQFANGNYGIVTRLNGNDGSVVTVINGVVQEVAICSICDKARKNNFYDAVSDAYGNPFIIQKARGNIGMVADNSQMFARLCRNGV</sequence>
<dbReference type="Proteomes" id="UP000492821">
    <property type="component" value="Unassembled WGS sequence"/>
</dbReference>
<evidence type="ECO:0000313" key="1">
    <source>
        <dbReference type="Proteomes" id="UP000492821"/>
    </source>
</evidence>